<dbReference type="Proteomes" id="UP001168883">
    <property type="component" value="Unassembled WGS sequence"/>
</dbReference>
<evidence type="ECO:0000313" key="1">
    <source>
        <dbReference type="EMBL" id="MDO3677892.1"/>
    </source>
</evidence>
<accession>A0ABT8VA88</accession>
<keyword evidence="2" id="KW-1185">Reference proteome</keyword>
<evidence type="ECO:0000313" key="2">
    <source>
        <dbReference type="Proteomes" id="UP001168883"/>
    </source>
</evidence>
<organism evidence="1 2">
    <name type="scientific">Paenibacillus ehimensis</name>
    <dbReference type="NCBI Taxonomy" id="79264"/>
    <lineage>
        <taxon>Bacteria</taxon>
        <taxon>Bacillati</taxon>
        <taxon>Bacillota</taxon>
        <taxon>Bacilli</taxon>
        <taxon>Bacillales</taxon>
        <taxon>Paenibacillaceae</taxon>
        <taxon>Paenibacillus</taxon>
    </lineage>
</organism>
<name>A0ABT8VA88_9BACL</name>
<gene>
    <name evidence="1" type="ORF">Q3C12_12840</name>
</gene>
<proteinExistence type="predicted"/>
<comment type="caution">
    <text evidence="1">The sequence shown here is derived from an EMBL/GenBank/DDBJ whole genome shotgun (WGS) entry which is preliminary data.</text>
</comment>
<sequence>MYYWQVRKYPPLKEGEENKPKIPTWTSIIDIGRTYNGVSLSMSEYLAIEGKYVNAVEIYMNSIQVHELEVYLISKLREELFTEHILKYPKCYSQEIVDSYYSLQDGSLLTGKQIEHIVRLGMREDVACQLRNGDKFFLNFSYDYYMDIGSTIICEDAIMEIRNLGLFIDLWEWPYEGNVWENSVE</sequence>
<dbReference type="RefSeq" id="WP_302878569.1">
    <property type="nucleotide sequence ID" value="NZ_JAUMKJ010000013.1"/>
</dbReference>
<reference evidence="1" key="1">
    <citation type="submission" date="2023-07" db="EMBL/GenBank/DDBJ databases">
        <authorList>
            <person name="Aktuganov G."/>
            <person name="Boyko T."/>
            <person name="Delegan Y."/>
            <person name="Galimzianova N."/>
            <person name="Gilvanova E."/>
            <person name="Korobov V."/>
            <person name="Kuzmina L."/>
            <person name="Melentiev A."/>
            <person name="Milman P."/>
            <person name="Ryabova A."/>
            <person name="Stupak E."/>
            <person name="Yasakov T."/>
            <person name="Zharikova N."/>
            <person name="Zhurenko E."/>
        </authorList>
    </citation>
    <scope>NUCLEOTIDE SEQUENCE</scope>
    <source>
        <strain evidence="1">IB-739</strain>
    </source>
</reference>
<protein>
    <submittedName>
        <fullName evidence="1">Uncharacterized protein</fullName>
    </submittedName>
</protein>
<dbReference type="EMBL" id="JAUMKJ010000013">
    <property type="protein sequence ID" value="MDO3677892.1"/>
    <property type="molecule type" value="Genomic_DNA"/>
</dbReference>